<dbReference type="InterPro" id="IPR036390">
    <property type="entry name" value="WH_DNA-bd_sf"/>
</dbReference>
<keyword evidence="4" id="KW-0804">Transcription</keyword>
<comment type="caution">
    <text evidence="6">The sequence shown here is derived from an EMBL/GenBank/DDBJ whole genome shotgun (WGS) entry which is preliminary data.</text>
</comment>
<dbReference type="GO" id="GO:0003677">
    <property type="term" value="F:DNA binding"/>
    <property type="evidence" value="ECO:0007669"/>
    <property type="project" value="UniProtKB-KW"/>
</dbReference>
<dbReference type="PANTHER" id="PTHR30419">
    <property type="entry name" value="HTH-TYPE TRANSCRIPTIONAL REGULATOR YBHD"/>
    <property type="match status" value="1"/>
</dbReference>
<dbReference type="SUPFAM" id="SSF53850">
    <property type="entry name" value="Periplasmic binding protein-like II"/>
    <property type="match status" value="1"/>
</dbReference>
<dbReference type="OrthoDB" id="63123at2"/>
<evidence type="ECO:0000256" key="2">
    <source>
        <dbReference type="ARBA" id="ARBA00023015"/>
    </source>
</evidence>
<dbReference type="Proteomes" id="UP000031563">
    <property type="component" value="Unassembled WGS sequence"/>
</dbReference>
<protein>
    <submittedName>
        <fullName evidence="6">Transcriptional regulator, LysR family</fullName>
    </submittedName>
</protein>
<dbReference type="SUPFAM" id="SSF46785">
    <property type="entry name" value="Winged helix' DNA-binding domain"/>
    <property type="match status" value="1"/>
</dbReference>
<evidence type="ECO:0000259" key="5">
    <source>
        <dbReference type="PROSITE" id="PS50931"/>
    </source>
</evidence>
<evidence type="ECO:0000256" key="4">
    <source>
        <dbReference type="ARBA" id="ARBA00023163"/>
    </source>
</evidence>
<evidence type="ECO:0000256" key="3">
    <source>
        <dbReference type="ARBA" id="ARBA00023125"/>
    </source>
</evidence>
<evidence type="ECO:0000313" key="7">
    <source>
        <dbReference type="Proteomes" id="UP000031563"/>
    </source>
</evidence>
<dbReference type="PANTHER" id="PTHR30419:SF28">
    <property type="entry name" value="HTH-TYPE TRANSCRIPTIONAL REGULATOR BSDA"/>
    <property type="match status" value="1"/>
</dbReference>
<dbReference type="InterPro" id="IPR050950">
    <property type="entry name" value="HTH-type_LysR_regulators"/>
</dbReference>
<evidence type="ECO:0000256" key="1">
    <source>
        <dbReference type="ARBA" id="ARBA00009437"/>
    </source>
</evidence>
<reference evidence="6" key="1">
    <citation type="submission" date="2015-02" db="EMBL/GenBank/DDBJ databases">
        <title>Genome Assembly of Bacillaceae bacterium MTCC 8252.</title>
        <authorList>
            <person name="Verma A."/>
            <person name="Khatri I."/>
            <person name="Mual P."/>
            <person name="Subramanian S."/>
            <person name="Krishnamurthi S."/>
        </authorList>
    </citation>
    <scope>NUCLEOTIDE SEQUENCE [LARGE SCALE GENOMIC DNA]</scope>
    <source>
        <strain evidence="6">MTCC 8252</strain>
    </source>
</reference>
<dbReference type="GO" id="GO:0003700">
    <property type="term" value="F:DNA-binding transcription factor activity"/>
    <property type="evidence" value="ECO:0007669"/>
    <property type="project" value="InterPro"/>
</dbReference>
<dbReference type="STRING" id="1221996.QY95_01497"/>
<comment type="similarity">
    <text evidence="1">Belongs to the LysR transcriptional regulatory family.</text>
</comment>
<keyword evidence="2" id="KW-0805">Transcription regulation</keyword>
<dbReference type="GO" id="GO:0005829">
    <property type="term" value="C:cytosol"/>
    <property type="evidence" value="ECO:0007669"/>
    <property type="project" value="TreeGrafter"/>
</dbReference>
<keyword evidence="7" id="KW-1185">Reference proteome</keyword>
<sequence length="294" mass="33692">MSLKKYMAYIKTVETGSLTKAAEILNYTQPSISQMISSLEEEYGFPLLVRQKNGVKPTENGWKVLKPMREIQKGYERLYETVHHINGLETGTVRIGAYISITASWMPKILSDFKQLYPSIEIQLFEGNASELDHWLEEDIIDFAIGSSHNGKWDFRFLLEDPIVVIMNDQHKLAELKSFPLQAMETTDCILPYPDSLFEIHRFIKKAGIRPQMAYQIRGDETIIAMVRNNLGISLLPQLLLSNSNLENITVKPMSQPVSRSVGILTNKTKHVQTPSITKMIQFIEDWIKNQDFI</sequence>
<organism evidence="6 7">
    <name type="scientific">Bacillus thermotolerans</name>
    <name type="common">Quasibacillus thermotolerans</name>
    <dbReference type="NCBI Taxonomy" id="1221996"/>
    <lineage>
        <taxon>Bacteria</taxon>
        <taxon>Bacillati</taxon>
        <taxon>Bacillota</taxon>
        <taxon>Bacilli</taxon>
        <taxon>Bacillales</taxon>
        <taxon>Bacillaceae</taxon>
        <taxon>Bacillus</taxon>
    </lineage>
</organism>
<dbReference type="Pfam" id="PF03466">
    <property type="entry name" value="LysR_substrate"/>
    <property type="match status" value="1"/>
</dbReference>
<gene>
    <name evidence="6" type="ORF">QY95_01497</name>
</gene>
<dbReference type="InterPro" id="IPR005119">
    <property type="entry name" value="LysR_subst-bd"/>
</dbReference>
<dbReference type="InterPro" id="IPR036388">
    <property type="entry name" value="WH-like_DNA-bd_sf"/>
</dbReference>
<dbReference type="Gene3D" id="3.40.190.290">
    <property type="match status" value="1"/>
</dbReference>
<dbReference type="AlphaFoldDB" id="A0A0F5I5R8"/>
<keyword evidence="3" id="KW-0238">DNA-binding</keyword>
<dbReference type="Pfam" id="PF00126">
    <property type="entry name" value="HTH_1"/>
    <property type="match status" value="1"/>
</dbReference>
<dbReference type="CDD" id="cd05466">
    <property type="entry name" value="PBP2_LTTR_substrate"/>
    <property type="match status" value="1"/>
</dbReference>
<dbReference type="PRINTS" id="PR00039">
    <property type="entry name" value="HTHLYSR"/>
</dbReference>
<dbReference type="EMBL" id="JWIR02000029">
    <property type="protein sequence ID" value="KKB40502.1"/>
    <property type="molecule type" value="Genomic_DNA"/>
</dbReference>
<name>A0A0F5I5R8_BACTR</name>
<dbReference type="InterPro" id="IPR000847">
    <property type="entry name" value="LysR_HTH_N"/>
</dbReference>
<evidence type="ECO:0000313" key="6">
    <source>
        <dbReference type="EMBL" id="KKB40502.1"/>
    </source>
</evidence>
<feature type="domain" description="HTH lysR-type" evidence="5">
    <location>
        <begin position="1"/>
        <end position="58"/>
    </location>
</feature>
<accession>A0A0F5I5R8</accession>
<dbReference type="Gene3D" id="1.10.10.10">
    <property type="entry name" value="Winged helix-like DNA-binding domain superfamily/Winged helix DNA-binding domain"/>
    <property type="match status" value="1"/>
</dbReference>
<dbReference type="PROSITE" id="PS50931">
    <property type="entry name" value="HTH_LYSR"/>
    <property type="match status" value="1"/>
</dbReference>
<proteinExistence type="inferred from homology"/>
<dbReference type="RefSeq" id="WP_040047703.1">
    <property type="nucleotide sequence ID" value="NZ_JWIR02000029.1"/>
</dbReference>